<sequence length="276" mass="30529">MRLIDTHLHLIYPDRLSYPWLANAPAINKPWSVEAYWAEAKPLGIEGALHMEVDVAEADIEGETGFVLGLPGIVGAIAACRPEHPDFPQQLERLLALGEGRIKGLRRILHEVPDEISQPALFSDNLKRLAEHGLTFDLCLRADQLHLGLDLARRVPEVTFVLDHCGNPPISGAGLDPWRAELKSLAALPNLRAKISGIVNHCDAGWNAETLRPYVEHVIACFGWDRIVWGSDHPVVTLTGSLTSWVEAIRQIVGAESPENQAKLFHANAERIYRLA</sequence>
<protein>
    <submittedName>
        <fullName evidence="3">Predicted metal-dependent hydrolase, TIM-barrel fold</fullName>
    </submittedName>
</protein>
<reference evidence="3 4" key="1">
    <citation type="submission" date="2016-10" db="EMBL/GenBank/DDBJ databases">
        <authorList>
            <person name="de Groot N.N."/>
        </authorList>
    </citation>
    <scope>NUCLEOTIDE SEQUENCE [LARGE SCALE GENOMIC DNA]</scope>
    <source>
        <strain evidence="3 4">IPL20</strain>
    </source>
</reference>
<feature type="domain" description="Amidohydrolase-related" evidence="2">
    <location>
        <begin position="4"/>
        <end position="275"/>
    </location>
</feature>
<dbReference type="Gene3D" id="3.20.20.140">
    <property type="entry name" value="Metal-dependent hydrolases"/>
    <property type="match status" value="1"/>
</dbReference>
<dbReference type="InterPro" id="IPR006680">
    <property type="entry name" value="Amidohydro-rel"/>
</dbReference>
<keyword evidence="4" id="KW-1185">Reference proteome</keyword>
<dbReference type="STRING" id="429728.SAMN05216456_3331"/>
<accession>A0A1I7NUJ4</accession>
<dbReference type="InterPro" id="IPR032466">
    <property type="entry name" value="Metal_Hydrolase"/>
</dbReference>
<dbReference type="InterPro" id="IPR052350">
    <property type="entry name" value="Metallo-dep_Lactonases"/>
</dbReference>
<organism evidence="3 4">
    <name type="scientific">Devosia crocina</name>
    <dbReference type="NCBI Taxonomy" id="429728"/>
    <lineage>
        <taxon>Bacteria</taxon>
        <taxon>Pseudomonadati</taxon>
        <taxon>Pseudomonadota</taxon>
        <taxon>Alphaproteobacteria</taxon>
        <taxon>Hyphomicrobiales</taxon>
        <taxon>Devosiaceae</taxon>
        <taxon>Devosia</taxon>
    </lineage>
</organism>
<name>A0A1I7NUJ4_9HYPH</name>
<dbReference type="GO" id="GO:0016787">
    <property type="term" value="F:hydrolase activity"/>
    <property type="evidence" value="ECO:0007669"/>
    <property type="project" value="UniProtKB-KW"/>
</dbReference>
<proteinExistence type="inferred from homology"/>
<evidence type="ECO:0000256" key="1">
    <source>
        <dbReference type="ARBA" id="ARBA00038310"/>
    </source>
</evidence>
<evidence type="ECO:0000313" key="3">
    <source>
        <dbReference type="EMBL" id="SFV38324.1"/>
    </source>
</evidence>
<keyword evidence="3" id="KW-0378">Hydrolase</keyword>
<evidence type="ECO:0000259" key="2">
    <source>
        <dbReference type="Pfam" id="PF04909"/>
    </source>
</evidence>
<dbReference type="SUPFAM" id="SSF51556">
    <property type="entry name" value="Metallo-dependent hydrolases"/>
    <property type="match status" value="1"/>
</dbReference>
<gene>
    <name evidence="3" type="ORF">SAMN05216456_3331</name>
</gene>
<dbReference type="Pfam" id="PF04909">
    <property type="entry name" value="Amidohydro_2"/>
    <property type="match status" value="1"/>
</dbReference>
<dbReference type="Proteomes" id="UP000199074">
    <property type="component" value="Unassembled WGS sequence"/>
</dbReference>
<dbReference type="OrthoDB" id="9787654at2"/>
<dbReference type="PANTHER" id="PTHR43569">
    <property type="entry name" value="AMIDOHYDROLASE"/>
    <property type="match status" value="1"/>
</dbReference>
<dbReference type="EMBL" id="FPCK01000004">
    <property type="protein sequence ID" value="SFV38324.1"/>
    <property type="molecule type" value="Genomic_DNA"/>
</dbReference>
<comment type="similarity">
    <text evidence="1">Belongs to the metallo-dependent hydrolases superfamily.</text>
</comment>
<dbReference type="RefSeq" id="WP_092426525.1">
    <property type="nucleotide sequence ID" value="NZ_FPCK01000004.1"/>
</dbReference>
<evidence type="ECO:0000313" key="4">
    <source>
        <dbReference type="Proteomes" id="UP000199074"/>
    </source>
</evidence>
<dbReference type="PANTHER" id="PTHR43569:SF2">
    <property type="entry name" value="AMIDOHYDROLASE-RELATED DOMAIN-CONTAINING PROTEIN"/>
    <property type="match status" value="1"/>
</dbReference>
<dbReference type="AlphaFoldDB" id="A0A1I7NUJ4"/>